<evidence type="ECO:0000313" key="4">
    <source>
        <dbReference type="Proteomes" id="UP001271007"/>
    </source>
</evidence>
<dbReference type="AlphaFoldDB" id="A0AAJ0GBF7"/>
<gene>
    <name evidence="3" type="ORF">LTR09_003606</name>
</gene>
<dbReference type="Gene3D" id="3.10.180.10">
    <property type="entry name" value="2,3-Dihydroxybiphenyl 1,2-Dioxygenase, domain 1"/>
    <property type="match status" value="1"/>
</dbReference>
<dbReference type="PANTHER" id="PTHR40265:SF1">
    <property type="entry name" value="GLYOXALASE-LIKE DOMAIN-CONTAINING PROTEIN"/>
    <property type="match status" value="1"/>
</dbReference>
<proteinExistence type="predicted"/>
<dbReference type="InterPro" id="IPR025870">
    <property type="entry name" value="Glyoxalase-like_dom"/>
</dbReference>
<dbReference type="InterPro" id="IPR029068">
    <property type="entry name" value="Glyas_Bleomycin-R_OHBP_Dase"/>
</dbReference>
<evidence type="ECO:0000259" key="2">
    <source>
        <dbReference type="Pfam" id="PF13468"/>
    </source>
</evidence>
<feature type="signal peptide" evidence="1">
    <location>
        <begin position="1"/>
        <end position="22"/>
    </location>
</feature>
<dbReference type="Pfam" id="PF13468">
    <property type="entry name" value="Glyoxalase_3"/>
    <property type="match status" value="1"/>
</dbReference>
<feature type="chain" id="PRO_5042565454" description="Glyoxalase-like domain-containing protein" evidence="1">
    <location>
        <begin position="23"/>
        <end position="265"/>
    </location>
</feature>
<keyword evidence="4" id="KW-1185">Reference proteome</keyword>
<protein>
    <recommendedName>
        <fullName evidence="2">Glyoxalase-like domain-containing protein</fullName>
    </recommendedName>
</protein>
<organism evidence="3 4">
    <name type="scientific">Extremus antarcticus</name>
    <dbReference type="NCBI Taxonomy" id="702011"/>
    <lineage>
        <taxon>Eukaryota</taxon>
        <taxon>Fungi</taxon>
        <taxon>Dikarya</taxon>
        <taxon>Ascomycota</taxon>
        <taxon>Pezizomycotina</taxon>
        <taxon>Dothideomycetes</taxon>
        <taxon>Dothideomycetidae</taxon>
        <taxon>Mycosphaerellales</taxon>
        <taxon>Extremaceae</taxon>
        <taxon>Extremus</taxon>
    </lineage>
</organism>
<accession>A0AAJ0GBF7</accession>
<keyword evidence="1" id="KW-0732">Signal</keyword>
<reference evidence="3" key="1">
    <citation type="submission" date="2023-04" db="EMBL/GenBank/DDBJ databases">
        <title>Black Yeasts Isolated from many extreme environments.</title>
        <authorList>
            <person name="Coleine C."/>
            <person name="Stajich J.E."/>
            <person name="Selbmann L."/>
        </authorList>
    </citation>
    <scope>NUCLEOTIDE SEQUENCE</scope>
    <source>
        <strain evidence="3">CCFEE 5312</strain>
    </source>
</reference>
<evidence type="ECO:0000313" key="3">
    <source>
        <dbReference type="EMBL" id="KAK3055685.1"/>
    </source>
</evidence>
<dbReference type="PANTHER" id="PTHR40265">
    <property type="entry name" value="BLL2707 PROTEIN"/>
    <property type="match status" value="1"/>
</dbReference>
<feature type="domain" description="Glyoxalase-like" evidence="2">
    <location>
        <begin position="9"/>
        <end position="181"/>
    </location>
</feature>
<dbReference type="EMBL" id="JAWDJX010000008">
    <property type="protein sequence ID" value="KAK3055685.1"/>
    <property type="molecule type" value="Genomic_DNA"/>
</dbReference>
<name>A0AAJ0GBF7_9PEZI</name>
<sequence length="265" mass="29690">MANLSALCLDHVVLLLPYTMLSDPPSWLTDIFTISPGGRHADEKTENRLVLFKEGTYLELIAFINDDPEKRRGHWWDKPYGVVDYAFTTSKLDYDGIVDRLKKSGTEISYEKPKAGGRTTPDGKELKWEVTFPTGVDRGHVPFFCTDVTPRERRVPVTEQNTTHPSGVLGMAGMTLEVEKDSLDRIVKATAAILDQPPPTKEHQVKVDVPSDVEKLHQASISVRETGALLRKSLALSLRLQTADHEKREAIWEPIEDGAVSLIFE</sequence>
<evidence type="ECO:0000256" key="1">
    <source>
        <dbReference type="SAM" id="SignalP"/>
    </source>
</evidence>
<comment type="caution">
    <text evidence="3">The sequence shown here is derived from an EMBL/GenBank/DDBJ whole genome shotgun (WGS) entry which is preliminary data.</text>
</comment>
<dbReference type="SUPFAM" id="SSF54593">
    <property type="entry name" value="Glyoxalase/Bleomycin resistance protein/Dihydroxybiphenyl dioxygenase"/>
    <property type="match status" value="1"/>
</dbReference>
<dbReference type="Proteomes" id="UP001271007">
    <property type="component" value="Unassembled WGS sequence"/>
</dbReference>